<reference evidence="2" key="1">
    <citation type="journal article" date="2023" name="Proc. Natl. Acad. Sci. U.S.A.">
        <title>Genomic and structural basis for evolution of tropane alkaloid biosynthesis.</title>
        <authorList>
            <person name="Wanga Y.-J."/>
            <person name="Taina T."/>
            <person name="Yua J.-Y."/>
            <person name="Lia J."/>
            <person name="Xua B."/>
            <person name="Chenc J."/>
            <person name="D'Auriad J.C."/>
            <person name="Huanga J.-P."/>
            <person name="Huanga S.-X."/>
        </authorList>
    </citation>
    <scope>NUCLEOTIDE SEQUENCE [LARGE SCALE GENOMIC DNA]</scope>
    <source>
        <strain evidence="2">cv. KIB-2019</strain>
    </source>
</reference>
<keyword evidence="2" id="KW-1185">Reference proteome</keyword>
<dbReference type="AlphaFoldDB" id="A0A9Q1MLN8"/>
<protein>
    <submittedName>
        <fullName evidence="1">Uncharacterized protein</fullName>
    </submittedName>
</protein>
<dbReference type="Proteomes" id="UP001152561">
    <property type="component" value="Unassembled WGS sequence"/>
</dbReference>
<name>A0A9Q1MLN8_9SOLA</name>
<accession>A0A9Q1MLN8</accession>
<evidence type="ECO:0000313" key="2">
    <source>
        <dbReference type="Proteomes" id="UP001152561"/>
    </source>
</evidence>
<organism evidence="1 2">
    <name type="scientific">Anisodus acutangulus</name>
    <dbReference type="NCBI Taxonomy" id="402998"/>
    <lineage>
        <taxon>Eukaryota</taxon>
        <taxon>Viridiplantae</taxon>
        <taxon>Streptophyta</taxon>
        <taxon>Embryophyta</taxon>
        <taxon>Tracheophyta</taxon>
        <taxon>Spermatophyta</taxon>
        <taxon>Magnoliopsida</taxon>
        <taxon>eudicotyledons</taxon>
        <taxon>Gunneridae</taxon>
        <taxon>Pentapetalae</taxon>
        <taxon>asterids</taxon>
        <taxon>lamiids</taxon>
        <taxon>Solanales</taxon>
        <taxon>Solanaceae</taxon>
        <taxon>Solanoideae</taxon>
        <taxon>Hyoscyameae</taxon>
        <taxon>Anisodus</taxon>
    </lineage>
</organism>
<comment type="caution">
    <text evidence="1">The sequence shown here is derived from an EMBL/GenBank/DDBJ whole genome shotgun (WGS) entry which is preliminary data.</text>
</comment>
<evidence type="ECO:0000313" key="1">
    <source>
        <dbReference type="EMBL" id="KAJ8562996.1"/>
    </source>
</evidence>
<gene>
    <name evidence="1" type="ORF">K7X08_031448</name>
</gene>
<dbReference type="EMBL" id="JAJAGQ010000005">
    <property type="protein sequence ID" value="KAJ8562996.1"/>
    <property type="molecule type" value="Genomic_DNA"/>
</dbReference>
<sequence length="138" mass="16379">MLQTYMERKSKLEEERKILLQYILANGEALKRANELLEEVNSSSAMNLLTPQYELVEEETSSSRDEPKFFYGHDESQENEEVIQIEEENCFEKEVSSSQKEEIEEILILNLNPPIHTNHTLSYRRCLYILFYLKKVEK</sequence>
<dbReference type="OrthoDB" id="1328316at2759"/>
<proteinExistence type="predicted"/>